<evidence type="ECO:0000313" key="4">
    <source>
        <dbReference type="EMBL" id="KPJ06307.1"/>
    </source>
</evidence>
<organism evidence="4 5">
    <name type="scientific">Papilio machaon</name>
    <name type="common">Old World swallowtail butterfly</name>
    <dbReference type="NCBI Taxonomy" id="76193"/>
    <lineage>
        <taxon>Eukaryota</taxon>
        <taxon>Metazoa</taxon>
        <taxon>Ecdysozoa</taxon>
        <taxon>Arthropoda</taxon>
        <taxon>Hexapoda</taxon>
        <taxon>Insecta</taxon>
        <taxon>Pterygota</taxon>
        <taxon>Neoptera</taxon>
        <taxon>Endopterygota</taxon>
        <taxon>Lepidoptera</taxon>
        <taxon>Glossata</taxon>
        <taxon>Ditrysia</taxon>
        <taxon>Papilionoidea</taxon>
        <taxon>Papilionidae</taxon>
        <taxon>Papilioninae</taxon>
        <taxon>Papilio</taxon>
    </lineage>
</organism>
<accession>A0A194QL96</accession>
<dbReference type="InterPro" id="IPR039782">
    <property type="entry name" value="VPS13B"/>
</dbReference>
<keyword evidence="5" id="KW-1185">Reference proteome</keyword>
<feature type="compositionally biased region" description="Basic and acidic residues" evidence="2">
    <location>
        <begin position="1819"/>
        <end position="1832"/>
    </location>
</feature>
<evidence type="ECO:0000259" key="3">
    <source>
        <dbReference type="Pfam" id="PF12624"/>
    </source>
</evidence>
<name>A0A194QL96_PAPMA</name>
<dbReference type="InterPro" id="IPR026854">
    <property type="entry name" value="VPS13_N"/>
</dbReference>
<feature type="compositionally biased region" description="Pro residues" evidence="2">
    <location>
        <begin position="264"/>
        <end position="278"/>
    </location>
</feature>
<feature type="compositionally biased region" description="Acidic residues" evidence="2">
    <location>
        <begin position="1643"/>
        <end position="1653"/>
    </location>
</feature>
<protein>
    <submittedName>
        <fullName evidence="4">Vacuolar protein sorting-associated protein 13B</fullName>
    </submittedName>
</protein>
<feature type="region of interest" description="Disordered" evidence="2">
    <location>
        <begin position="872"/>
        <end position="933"/>
    </location>
</feature>
<dbReference type="InParanoid" id="A0A194QL96"/>
<dbReference type="STRING" id="76193.A0A194QL96"/>
<feature type="compositionally biased region" description="Low complexity" evidence="2">
    <location>
        <begin position="1680"/>
        <end position="1700"/>
    </location>
</feature>
<feature type="domain" description="Chorein N-terminal" evidence="3">
    <location>
        <begin position="5"/>
        <end position="96"/>
    </location>
</feature>
<keyword evidence="1" id="KW-0813">Transport</keyword>
<reference evidence="4 5" key="1">
    <citation type="journal article" date="2015" name="Nat. Commun.">
        <title>Outbred genome sequencing and CRISPR/Cas9 gene editing in butterflies.</title>
        <authorList>
            <person name="Li X."/>
            <person name="Fan D."/>
            <person name="Zhang W."/>
            <person name="Liu G."/>
            <person name="Zhang L."/>
            <person name="Zhao L."/>
            <person name="Fang X."/>
            <person name="Chen L."/>
            <person name="Dong Y."/>
            <person name="Chen Y."/>
            <person name="Ding Y."/>
            <person name="Zhao R."/>
            <person name="Feng M."/>
            <person name="Zhu Y."/>
            <person name="Feng Y."/>
            <person name="Jiang X."/>
            <person name="Zhu D."/>
            <person name="Xiang H."/>
            <person name="Feng X."/>
            <person name="Li S."/>
            <person name="Wang J."/>
            <person name="Zhang G."/>
            <person name="Kronforst M.R."/>
            <person name="Wang W."/>
        </authorList>
    </citation>
    <scope>NUCLEOTIDE SEQUENCE [LARGE SCALE GENOMIC DNA]</scope>
    <source>
        <strain evidence="4">Ya'a_city_454_Pm</strain>
        <tissue evidence="4">Whole body</tissue>
    </source>
</reference>
<dbReference type="Pfam" id="PF12624">
    <property type="entry name" value="VPS13_N"/>
    <property type="match status" value="1"/>
</dbReference>
<sequence>MFNIESYITPILLSYIEKYVKDFRPADAQVSLWGGGVALHNLVLKPDVLQQVVALPFTLVSGRIHELLIRVPWTKIMSEPITITIDTIECILSLHAPPEENPQPDLPTKQVVEAPPGYMRALVRRVVSNISVRVHHLIVKYVQDDIVLSLNIKHLAVDSADSNWNPAFADIEVGEPALRRLVRLDDLTLCLDRADADGKIRFYQEPLLYRCQLDFRVLTRLVSAKRLRPLSVWVRAKAARLAGGASNEQLALLVRLMRERPPPPTPPATTPLFVPPPQTGASSTSLEGVRTESWTEWAWSWLPASDESEDVAPTVPVPVPLILTVYFDDVSFTFKMMETDMSGKRRARPVLQLVATHVAVKFTKCAPTSLRLRAGARLLDLRAHGKCVCGQLPPTHANHEPTIYLSNIVKSEEPWNWPEENFGGRPVETALAVDEQFRASPEPNEASESNVETQWWNEVPQDGDSDELWEQMSPVVFVEYCHDRAPPDSHINPYDKPPLDFEYSDWAEECSISIRVQPLQVELCGGLLHRVAAVVDMALHLPPHQEPEQSLRTLTVEECEALSNNVPQRRCDVEVCGLVVRAWPWQHPPPHHRAAPPLLLDFELPLAVATISTPLYTYRVCSAACQMPEDEALVWSCARAHVTFNVNGATASVRGADTPPRPVAHADIRATSHRLLHPHLFKHYATVHNSYTFNIREAGICGSVARLTAAYEILTALRNARPSTLLINTTLVYDALHDDEMVSVDASLEQLTLRGYATLGLRTHIVSLHSVKASAIHAPKDGDIKQAWLFSGPEASTTSPYLRIAMQWETDVGAGPLEEESEQLRAVEFIGAWLEPTAVSLDPLMLAGLVYMPRVTLSSVDSQSNLITGKSVSSSLHSMLRRPTPPSSSGRGGSRAGSGAEVHTRTRSTTSSAERTELMHAPPTPRPNDTRNTLGKKAAWWWSGERAVQMHARLRRALACCELGLVQVYVPAQSVPARGSRPLRAMAGIAGLRDAVESHAVHKPVLVFSLGHLTMHSNTMVKHLWNDIRHDGPTYIAAKPELTLDSFPWRVRIADVSCYTLEARRATDGVRGALKDTRSTAPRALLGLLTTTVTLSIVTKSLSVRLPTPTQRTPHVAHDEKIKYFTSGVDFKPSTLKEFIRGPSKYTKASPEPTAAPAAGGPVVSLGVHVHADTPPITLHLDQDQVGVLADALHCLSHLALLLRRSSVSTPAPAYTPSVPAVNKSLIRSVSEQEERETPSERTPSDNRSDLIPIFEASAIKLETKTFVWVQWVISRATVAVSTGRARLAADVDDIIATVDLQPHYSQLKLKLASASLRHYRRSESDEWEAGAMGGRVLEAREPLDSKQDNHFLALTVTQAKISNLPASWREELHPKLLEQKSQGSDSMWEVYVTLAPLEAVVQASVVRLAAAVLRLLRPSTAACPLRPPTPTPTPRPLSHLATTHAPLRNEWQLPFFYMSAGGLRLLLTEHGAESAEDDTIMLVIGKVTVNPHPENPICRRVVNACAETSGWATGASAPDGRQYEALARGVALRSARFHQLVRQEVSEAEIMKGTGGENPALKWSQPTISPVITPILHSVDVECVVAPTVVVYDEEGPTVACGPALELNLASDCSVELGLHQLALLVSLSDSMRDALTHGVEDVDADEAEEESNTCPYSQLIPEPLSPWPDTAPMPPTPSSATVAPTTSANSTPASPWTTRSDSMRGGMDSGVASAASHCAAKYSLSEEPQGPIKKNVSIALANHRIDPWEHFELFVTMGVIEACLYAADTGGGELAPLRAREPPLADHVPVSAPPSATPGPATDTAPEDQSRPNVSFKDIKETSKKDDGRESATAGSSIAPDDIKSTDIDKTHFDLTNVLPQARKTEGYLQMIHISLQQPNLYYWRKETQRTFQVSLFDAGVALGGGTSRRVLLSTERGTRDPLTDIPPALATLRATIPTTSISATVIPNARGTLQLDVERPVLFDVCTDRLMRLHTIVKLVNKQLKQVKTTTEEDTTQSSMRRLRKLMTRHGVANVSLSAGQVGVRGSVGTAGWTSASAHVTAALRPDRLNARVLLRSLFACAGAPCDARRPVLLPVNVGGGGAGGGSGAAGGVRGALYADAVTLDLRPGDLEALSLLQHAVLQLQQFLKGETQDSWINVGEKKPSTSSTATVSSTSSLEDLADHYYKDDLRSGAFRLVRGGQVPMAYQVRAMAGALAWRYPHPRALTRLVAFPVPGLDEEMECVLELFDSTLMRWEPHTYFHLPTSEPREFKLDGNPAAMVFALMWRVRLSPRAEDEQTPFLFDANKFMSQHDPLGADAMWSAVSDTDCDSAGSSAGGGMGGGQLTSEQLWGSMRVDSYFAPRLLPPTRVAMRLAALSIYLHNDMPALNEENCRKLEGLYVSRPLRRSHRVLALSARDSAAHLHLGPGPSTRRCLMHAHFSSDILDCTTGTMERLVEEFRVQASVLLTPVRDSEARDWRVRTCADHVYVSLNVPHVYTLQALANDWQHAYDQYVLKEKDGVESSATEENEEAEFLEEEESQRALRGRVSLWLYNECGAALRVSQLATEELLPLGPDSMLAYRWHSPNEAKKLRFSLANPSTDWHWSNSIPFVEGKYLVRLEEPNVCLNGGGAVSDKACGADVAPGISRLAPGAGVFIYARVTEVGPTRTMRLTGRLTLANMLRHPLLYKVRVRCASTQQWRAQCAGELSPERVCPALLCETAADLSLKVKFLSHDAGWSGDIPIKECPKENVPWLVKVVTHIYVLFRNIDCPVTPKGVPLHYGITQTSVFDESQPVQDIDDVLQEINNWLREWGREARSDWPYSLVRRHWRGVWQPALLQPRTDITVQYSAVCAGGGCSLAAQLWPVMLLANAAPMPLTLRAHDAAPLCRLEPGHVVSPPSTLLTKPFFLSLEMGRETFVSEPLVVSSQEPGRYGALPTGHLALGHAAHIAIQCNHKVALFTMYLEVKEDMNVLGITSTYVLRNDMDTDIMITCIAVPEGTDDEVLLNPKSFKVIPPSKDKRCVGEALCRAWIWSRWRSGARANTFLCVSLTHDSAVPVRLATPPEHAGPAHHGAQPSRRAIALRDHNNQSVPVVVTQHHHDGRWQVVVARDPCPQFVVYNATGERLAVAQVDQPEVYNDYQQNTASDNVKAVRECEGARWMCTVGPGMSTHYTTPAYCARYPTRRDSGRGHYTPCRP</sequence>
<evidence type="ECO:0000256" key="2">
    <source>
        <dbReference type="SAM" id="MobiDB-lite"/>
    </source>
</evidence>
<dbReference type="PANTHER" id="PTHR12517:SF0">
    <property type="entry name" value="INTERMEMBRANE LIPID TRANSFER PROTEIN VPS13B"/>
    <property type="match status" value="1"/>
</dbReference>
<feature type="compositionally biased region" description="Pro residues" evidence="2">
    <location>
        <begin position="1665"/>
        <end position="1679"/>
    </location>
</feature>
<dbReference type="PANTHER" id="PTHR12517">
    <property type="entry name" value="VACUOLAR PROTEIN SORTING-ASSOCIATED PROTEIN 13B"/>
    <property type="match status" value="1"/>
</dbReference>
<evidence type="ECO:0000313" key="5">
    <source>
        <dbReference type="Proteomes" id="UP000053240"/>
    </source>
</evidence>
<gene>
    <name evidence="4" type="ORF">RR48_14046</name>
</gene>
<feature type="compositionally biased region" description="Basic and acidic residues" evidence="2">
    <location>
        <begin position="1231"/>
        <end position="1249"/>
    </location>
</feature>
<dbReference type="FunCoup" id="A0A194QL96">
    <property type="interactions" value="816"/>
</dbReference>
<dbReference type="Proteomes" id="UP000053240">
    <property type="component" value="Unassembled WGS sequence"/>
</dbReference>
<feature type="region of interest" description="Disordered" evidence="2">
    <location>
        <begin position="1229"/>
        <end position="1249"/>
    </location>
</feature>
<feature type="region of interest" description="Disordered" evidence="2">
    <location>
        <begin position="1643"/>
        <end position="1712"/>
    </location>
</feature>
<evidence type="ECO:0000256" key="1">
    <source>
        <dbReference type="ARBA" id="ARBA00022448"/>
    </source>
</evidence>
<feature type="region of interest" description="Disordered" evidence="2">
    <location>
        <begin position="264"/>
        <end position="286"/>
    </location>
</feature>
<dbReference type="EMBL" id="KQ461196">
    <property type="protein sequence ID" value="KPJ06307.1"/>
    <property type="molecule type" value="Genomic_DNA"/>
</dbReference>
<feature type="region of interest" description="Disordered" evidence="2">
    <location>
        <begin position="1786"/>
        <end position="1847"/>
    </location>
</feature>
<proteinExistence type="predicted"/>